<feature type="transmembrane region" description="Helical" evidence="9">
    <location>
        <begin position="43"/>
        <end position="64"/>
    </location>
</feature>
<dbReference type="Proteomes" id="UP000092528">
    <property type="component" value="Chromosome 2"/>
</dbReference>
<feature type="transmembrane region" description="Helical" evidence="9">
    <location>
        <begin position="84"/>
        <end position="115"/>
    </location>
</feature>
<dbReference type="Pfam" id="PF03591">
    <property type="entry name" value="AzlC"/>
    <property type="match status" value="1"/>
</dbReference>
<evidence type="ECO:0008006" key="12">
    <source>
        <dbReference type="Google" id="ProtNLM"/>
    </source>
</evidence>
<dbReference type="PANTHER" id="PTHR34979:SF1">
    <property type="entry name" value="INNER MEMBRANE PROTEIN YGAZ"/>
    <property type="match status" value="1"/>
</dbReference>
<feature type="transmembrane region" description="Helical" evidence="9">
    <location>
        <begin position="164"/>
        <end position="190"/>
    </location>
</feature>
<dbReference type="AlphaFoldDB" id="A0A1C7FFP4"/>
<proteinExistence type="inferred from homology"/>
<gene>
    <name evidence="10" type="ORF">VSVS05_03715</name>
</gene>
<reference evidence="10 11" key="1">
    <citation type="submission" date="2016-07" db="EMBL/GenBank/DDBJ databases">
        <title>Genome sequencing of Vibrio scophthalmi strain VS-05, an isolated from Paralichthys olivaceus.</title>
        <authorList>
            <person name="Han H.-J."/>
        </authorList>
    </citation>
    <scope>NUCLEOTIDE SEQUENCE [LARGE SCALE GENOMIC DNA]</scope>
    <source>
        <strain evidence="10 11">VS-05</strain>
    </source>
</reference>
<keyword evidence="6 9" id="KW-1133">Transmembrane helix</keyword>
<feature type="transmembrane region" description="Helical" evidence="9">
    <location>
        <begin position="197"/>
        <end position="215"/>
    </location>
</feature>
<evidence type="ECO:0000256" key="2">
    <source>
        <dbReference type="ARBA" id="ARBA00010735"/>
    </source>
</evidence>
<evidence type="ECO:0000256" key="1">
    <source>
        <dbReference type="ARBA" id="ARBA00004651"/>
    </source>
</evidence>
<name>A0A1C7FFP4_9VIBR</name>
<comment type="subcellular location">
    <subcellularLocation>
        <location evidence="1">Cell membrane</location>
        <topology evidence="1">Multi-pass membrane protein</topology>
    </subcellularLocation>
</comment>
<evidence type="ECO:0000256" key="3">
    <source>
        <dbReference type="ARBA" id="ARBA00022448"/>
    </source>
</evidence>
<dbReference type="RefSeq" id="WP_083163733.1">
    <property type="nucleotide sequence ID" value="NZ_CP016415.1"/>
</dbReference>
<dbReference type="GO" id="GO:1903785">
    <property type="term" value="P:L-valine transmembrane transport"/>
    <property type="evidence" value="ECO:0007669"/>
    <property type="project" value="TreeGrafter"/>
</dbReference>
<organism evidence="10 11">
    <name type="scientific">Vibrio scophthalmi</name>
    <dbReference type="NCBI Taxonomy" id="45658"/>
    <lineage>
        <taxon>Bacteria</taxon>
        <taxon>Pseudomonadati</taxon>
        <taxon>Pseudomonadota</taxon>
        <taxon>Gammaproteobacteria</taxon>
        <taxon>Vibrionales</taxon>
        <taxon>Vibrionaceae</taxon>
        <taxon>Vibrio</taxon>
    </lineage>
</organism>
<keyword evidence="4" id="KW-1003">Cell membrane</keyword>
<feature type="transmembrane region" description="Helical" evidence="9">
    <location>
        <begin position="221"/>
        <end position="239"/>
    </location>
</feature>
<keyword evidence="5 9" id="KW-0812">Transmembrane</keyword>
<dbReference type="PATRIC" id="fig|45658.7.peg.3677"/>
<keyword evidence="3" id="KW-0813">Transport</keyword>
<evidence type="ECO:0000313" key="10">
    <source>
        <dbReference type="EMBL" id="ANU38751.1"/>
    </source>
</evidence>
<evidence type="ECO:0000256" key="5">
    <source>
        <dbReference type="ARBA" id="ARBA00022692"/>
    </source>
</evidence>
<keyword evidence="7 9" id="KW-0472">Membrane</keyword>
<dbReference type="GeneID" id="96873922"/>
<dbReference type="PANTHER" id="PTHR34979">
    <property type="entry name" value="INNER MEMBRANE PROTEIN YGAZ"/>
    <property type="match status" value="1"/>
</dbReference>
<feature type="compositionally biased region" description="Polar residues" evidence="8">
    <location>
        <begin position="13"/>
        <end position="34"/>
    </location>
</feature>
<keyword evidence="11" id="KW-1185">Reference proteome</keyword>
<evidence type="ECO:0000313" key="11">
    <source>
        <dbReference type="Proteomes" id="UP000092528"/>
    </source>
</evidence>
<comment type="similarity">
    <text evidence="2">Belongs to the AzlC family.</text>
</comment>
<evidence type="ECO:0000256" key="9">
    <source>
        <dbReference type="SAM" id="Phobius"/>
    </source>
</evidence>
<evidence type="ECO:0000256" key="4">
    <source>
        <dbReference type="ARBA" id="ARBA00022475"/>
    </source>
</evidence>
<protein>
    <recommendedName>
        <fullName evidence="12">Inner membrane protein YgaZ</fullName>
    </recommendedName>
</protein>
<dbReference type="STRING" id="45658.VSVS12_04235"/>
<evidence type="ECO:0000256" key="7">
    <source>
        <dbReference type="ARBA" id="ARBA00023136"/>
    </source>
</evidence>
<evidence type="ECO:0000256" key="6">
    <source>
        <dbReference type="ARBA" id="ARBA00022989"/>
    </source>
</evidence>
<dbReference type="InterPro" id="IPR011606">
    <property type="entry name" value="Brnchd-chn_aa_trnsp_permease"/>
</dbReference>
<sequence>MGKPHRSQKHDSTQSNSSERTSIENVSIDNRTTDQPAQSNRQLFLRGCIAMVPLSIAVVPWGLLAGSYAIDSGLNPIESQALSAILFAGSAQLVATGMMKAGAGIATLLLTTLFITSRHFLYSVSMRSTIGKLPLRWRLALGFLLTDELFAICGNQTTQRFEPWYALGAGLSFYLCWNLATFVGIVAGSYIPAMNELGLEFAVAATFIALVIPNVKNSPTLAAVIVALILSVALNLFHVEGALMIASLGGMLTGYLVETLRGEQA</sequence>
<feature type="region of interest" description="Disordered" evidence="8">
    <location>
        <begin position="1"/>
        <end position="34"/>
    </location>
</feature>
<dbReference type="EMBL" id="CP016415">
    <property type="protein sequence ID" value="ANU38751.1"/>
    <property type="molecule type" value="Genomic_DNA"/>
</dbReference>
<accession>A0A1C7FFP4</accession>
<evidence type="ECO:0000256" key="8">
    <source>
        <dbReference type="SAM" id="MobiDB-lite"/>
    </source>
</evidence>
<dbReference type="GO" id="GO:0005886">
    <property type="term" value="C:plasma membrane"/>
    <property type="evidence" value="ECO:0007669"/>
    <property type="project" value="UniProtKB-SubCell"/>
</dbReference>